<dbReference type="GO" id="GO:0003677">
    <property type="term" value="F:DNA binding"/>
    <property type="evidence" value="ECO:0007669"/>
    <property type="project" value="InterPro"/>
</dbReference>
<dbReference type="Gene3D" id="1.10.10.10">
    <property type="entry name" value="Winged helix-like DNA-binding domain superfamily/Winged helix DNA-binding domain"/>
    <property type="match status" value="1"/>
</dbReference>
<dbReference type="SUPFAM" id="SSF51735">
    <property type="entry name" value="NAD(P)-binding Rossmann-fold domains"/>
    <property type="match status" value="1"/>
</dbReference>
<evidence type="ECO:0000313" key="5">
    <source>
        <dbReference type="EMBL" id="RRD04179.1"/>
    </source>
</evidence>
<dbReference type="InterPro" id="IPR000683">
    <property type="entry name" value="Gfo/Idh/MocA-like_OxRdtase_N"/>
</dbReference>
<dbReference type="AlphaFoldDB" id="A0A3P1T481"/>
<dbReference type="PANTHER" id="PTHR43708:SF8">
    <property type="entry name" value="OXIDOREDUCTASE"/>
    <property type="match status" value="1"/>
</dbReference>
<evidence type="ECO:0000259" key="4">
    <source>
        <dbReference type="Pfam" id="PF22725"/>
    </source>
</evidence>
<proteinExistence type="inferred from homology"/>
<gene>
    <name evidence="5" type="ORF">EII34_11280</name>
</gene>
<dbReference type="Gene3D" id="3.30.420.40">
    <property type="match status" value="2"/>
</dbReference>
<dbReference type="Pfam" id="PF22725">
    <property type="entry name" value="GFO_IDH_MocA_C3"/>
    <property type="match status" value="1"/>
</dbReference>
<dbReference type="Proteomes" id="UP000280819">
    <property type="component" value="Unassembled WGS sequence"/>
</dbReference>
<feature type="domain" description="Gfo/Idh/MocA-like oxidoreductase N-terminal" evidence="2">
    <location>
        <begin position="385"/>
        <end position="503"/>
    </location>
</feature>
<comment type="similarity">
    <text evidence="1">Belongs to the ROK (NagC/XylR) family.</text>
</comment>
<dbReference type="InterPro" id="IPR036291">
    <property type="entry name" value="NAD(P)-bd_dom_sf"/>
</dbReference>
<dbReference type="Pfam" id="PF01408">
    <property type="entry name" value="GFO_IDH_MocA"/>
    <property type="match status" value="1"/>
</dbReference>
<dbReference type="SUPFAM" id="SSF53067">
    <property type="entry name" value="Actin-like ATPase domain"/>
    <property type="match status" value="1"/>
</dbReference>
<name>A0A3P1T481_9ACTN</name>
<accession>A0A3P1T481</accession>
<dbReference type="RefSeq" id="WP_124845262.1">
    <property type="nucleotide sequence ID" value="NZ_RQZG01000013.1"/>
</dbReference>
<protein>
    <submittedName>
        <fullName evidence="5">ROK family protein</fullName>
    </submittedName>
</protein>
<evidence type="ECO:0000259" key="2">
    <source>
        <dbReference type="Pfam" id="PF01408"/>
    </source>
</evidence>
<dbReference type="InterPro" id="IPR036388">
    <property type="entry name" value="WH-like_DNA-bd_sf"/>
</dbReference>
<dbReference type="InterPro" id="IPR055170">
    <property type="entry name" value="GFO_IDH_MocA-like_dom"/>
</dbReference>
<dbReference type="Gene3D" id="3.30.360.10">
    <property type="entry name" value="Dihydrodipicolinate Reductase, domain 2"/>
    <property type="match status" value="1"/>
</dbReference>
<dbReference type="InterPro" id="IPR036390">
    <property type="entry name" value="WH_DNA-bd_sf"/>
</dbReference>
<dbReference type="PANTHER" id="PTHR43708">
    <property type="entry name" value="CONSERVED EXPRESSED OXIDOREDUCTASE (EUROFUNG)"/>
    <property type="match status" value="1"/>
</dbReference>
<dbReference type="InterPro" id="IPR011991">
    <property type="entry name" value="ArsR-like_HTH"/>
</dbReference>
<organism evidence="5 6">
    <name type="scientific">Arachnia propionica</name>
    <dbReference type="NCBI Taxonomy" id="1750"/>
    <lineage>
        <taxon>Bacteria</taxon>
        <taxon>Bacillati</taxon>
        <taxon>Actinomycetota</taxon>
        <taxon>Actinomycetes</taxon>
        <taxon>Propionibacteriales</taxon>
        <taxon>Propionibacteriaceae</taxon>
        <taxon>Arachnia</taxon>
    </lineage>
</organism>
<evidence type="ECO:0000313" key="6">
    <source>
        <dbReference type="Proteomes" id="UP000280819"/>
    </source>
</evidence>
<dbReference type="OrthoDB" id="103047at2"/>
<reference evidence="5 6" key="1">
    <citation type="submission" date="2018-11" db="EMBL/GenBank/DDBJ databases">
        <title>Genomes From Bacteria Associated with the Canine Oral Cavity: a Test Case for Automated Genome-Based Taxonomic Assignment.</title>
        <authorList>
            <person name="Coil D.A."/>
            <person name="Jospin G."/>
            <person name="Darling A.E."/>
            <person name="Wallis C."/>
            <person name="Davis I.J."/>
            <person name="Harris S."/>
            <person name="Eisen J.A."/>
            <person name="Holcombe L.J."/>
            <person name="O'Flynn C."/>
        </authorList>
    </citation>
    <scope>NUCLEOTIDE SEQUENCE [LARGE SCALE GENOMIC DNA]</scope>
    <source>
        <strain evidence="5 6">OH887_COT-365</strain>
    </source>
</reference>
<dbReference type="InterPro" id="IPR000600">
    <property type="entry name" value="ROK"/>
</dbReference>
<dbReference type="InterPro" id="IPR043129">
    <property type="entry name" value="ATPase_NBD"/>
</dbReference>
<evidence type="ECO:0000259" key="3">
    <source>
        <dbReference type="Pfam" id="PF09339"/>
    </source>
</evidence>
<dbReference type="SUPFAM" id="SSF46785">
    <property type="entry name" value="Winged helix' DNA-binding domain"/>
    <property type="match status" value="1"/>
</dbReference>
<dbReference type="Pfam" id="PF09339">
    <property type="entry name" value="HTH_IclR"/>
    <property type="match status" value="1"/>
</dbReference>
<dbReference type="Gene3D" id="3.40.50.720">
    <property type="entry name" value="NAD(P)-binding Rossmann-like Domain"/>
    <property type="match status" value="1"/>
</dbReference>
<evidence type="ECO:0000256" key="1">
    <source>
        <dbReference type="ARBA" id="ARBA00006479"/>
    </source>
</evidence>
<dbReference type="Pfam" id="PF00480">
    <property type="entry name" value="ROK"/>
    <property type="match status" value="1"/>
</dbReference>
<dbReference type="GO" id="GO:0000166">
    <property type="term" value="F:nucleotide binding"/>
    <property type="evidence" value="ECO:0007669"/>
    <property type="project" value="InterPro"/>
</dbReference>
<dbReference type="CDD" id="cd23763">
    <property type="entry name" value="ASKHA_ATPase_ROK"/>
    <property type="match status" value="1"/>
</dbReference>
<dbReference type="EMBL" id="RQZG01000013">
    <property type="protein sequence ID" value="RRD04179.1"/>
    <property type="molecule type" value="Genomic_DNA"/>
</dbReference>
<dbReference type="SUPFAM" id="SSF55347">
    <property type="entry name" value="Glyceraldehyde-3-phosphate dehydrogenase-like, C-terminal domain"/>
    <property type="match status" value="1"/>
</dbReference>
<feature type="domain" description="GFO/IDH/MocA-like oxidoreductase" evidence="4">
    <location>
        <begin position="512"/>
        <end position="618"/>
    </location>
</feature>
<dbReference type="GO" id="GO:0006355">
    <property type="term" value="P:regulation of DNA-templated transcription"/>
    <property type="evidence" value="ECO:0007669"/>
    <property type="project" value="InterPro"/>
</dbReference>
<dbReference type="CDD" id="cd00090">
    <property type="entry name" value="HTH_ARSR"/>
    <property type="match status" value="1"/>
</dbReference>
<feature type="domain" description="HTH iclR-type" evidence="3">
    <location>
        <begin position="12"/>
        <end position="58"/>
    </location>
</feature>
<dbReference type="InterPro" id="IPR005471">
    <property type="entry name" value="Tscrpt_reg_IclR_N"/>
</dbReference>
<sequence length="709" mass="76149">MGTDAGPQDRAQRARRLLHALRARGSATLGELAKDAGISRPTASLIVADLETVGLIAQSAISTGAGRPAALYSFADGHGFVVALDIQRDELSIAAASIAGEVLHTEIVELIEHGREERLGELCRHIDDLVASLSPQHGPAIRGFASTTGIVDGDGTILRSYSVPQWHSLPLTQQLTALTGLPFRADNDINSAAYGEFATRVTDGRIRLTDTLLHIRLFAGFRTGLILNGDIHRGHRWHAGEINDSLDGELRARLDAETEPTNWALRAAAAIGTVASAIDPTVTVISTSDLTDAGSATEVWGYLKAMRLTTAPKLDMEHGELGSAASTIGALSLALRDAESHFLNSRTRHPVVITGLDRISAVHLAHADRRRSEAHRHAVVVSEPLRIGVVGLGVQARLARHVESEQNRAVIVGACDPDPAAATRVHQVLGRTLPVYTSVRELIESGIGAALVTCLGDLHETVTLELLEAGIPVHLSAPLATSIDGCTRILDAARLNGTRLYAGQPRRHESVVRHLRDLIGDKVVGEVRSIECHRFIPPGDPHPLDPLLGQSGHDIDVLHWLADSETTEVIGLASPQHPRETTMVTMRLRSGVLASYQQHLLTSEHRCVHTVTGSTGRLDHLGDMIRLWRHDEAPGPVSEFPIHDVGDAESLGIAEFLRFVRTGSPTDASPLGAWYAAAVGIQAAESIRTGATPQRIPPVATELREHFLR</sequence>
<dbReference type="InterPro" id="IPR051317">
    <property type="entry name" value="Gfo/Idh/MocA_oxidoreduct"/>
</dbReference>
<comment type="caution">
    <text evidence="5">The sequence shown here is derived from an EMBL/GenBank/DDBJ whole genome shotgun (WGS) entry which is preliminary data.</text>
</comment>